<evidence type="ECO:0000313" key="3">
    <source>
        <dbReference type="EMBL" id="CAG9765780.1"/>
    </source>
</evidence>
<name>A0A9N9MLX1_9CUCU</name>
<evidence type="ECO:0000256" key="1">
    <source>
        <dbReference type="PROSITE-ProRule" id="PRU00047"/>
    </source>
</evidence>
<dbReference type="EMBL" id="OU892279">
    <property type="protein sequence ID" value="CAG9765780.1"/>
    <property type="molecule type" value="Genomic_DNA"/>
</dbReference>
<reference evidence="3" key="1">
    <citation type="submission" date="2022-01" db="EMBL/GenBank/DDBJ databases">
        <authorList>
            <person name="King R."/>
        </authorList>
    </citation>
    <scope>NUCLEOTIDE SEQUENCE</scope>
</reference>
<protein>
    <recommendedName>
        <fullName evidence="2">CCHC-type domain-containing protein</fullName>
    </recommendedName>
</protein>
<evidence type="ECO:0000313" key="4">
    <source>
        <dbReference type="Proteomes" id="UP001152799"/>
    </source>
</evidence>
<dbReference type="InterPro" id="IPR001878">
    <property type="entry name" value="Znf_CCHC"/>
</dbReference>
<keyword evidence="1" id="KW-0863">Zinc-finger</keyword>
<accession>A0A9N9MLX1</accession>
<feature type="domain" description="CCHC-type" evidence="2">
    <location>
        <begin position="200"/>
        <end position="215"/>
    </location>
</feature>
<dbReference type="GO" id="GO:0003676">
    <property type="term" value="F:nucleic acid binding"/>
    <property type="evidence" value="ECO:0007669"/>
    <property type="project" value="InterPro"/>
</dbReference>
<dbReference type="OrthoDB" id="6784331at2759"/>
<dbReference type="InterPro" id="IPR036875">
    <property type="entry name" value="Znf_CCHC_sf"/>
</dbReference>
<sequence>MLEFLYRRENVELRILTSRITEALSRERRSSIVNNRKTQRQIESLTVRAEGKSYMEVLRSIKESVDVDKLGLKISSIRKVGENSLRLNIEGGGDKANSLKREIQNSVNNTKVRVRNNDQDFFILDIDGTTGEAEIVSMIQGELGLDPGSFTIKALNPNRAGNQTAIVAVREEHARKFQEAKRIRIGWVACRIKSKIQLIRCYRCLEFGHRTTECKGADRSKNCMNCCSAGHQARECQQEPYCLSCDITGHRMDQTKCQKYRRLLEESRRNTKDAPRNTNDR</sequence>
<evidence type="ECO:0000259" key="2">
    <source>
        <dbReference type="PROSITE" id="PS50158"/>
    </source>
</evidence>
<keyword evidence="1" id="KW-0479">Metal-binding</keyword>
<proteinExistence type="predicted"/>
<keyword evidence="1" id="KW-0862">Zinc</keyword>
<dbReference type="SMART" id="SM00343">
    <property type="entry name" value="ZnF_C2HC"/>
    <property type="match status" value="2"/>
</dbReference>
<dbReference type="Proteomes" id="UP001152799">
    <property type="component" value="Chromosome 3"/>
</dbReference>
<gene>
    <name evidence="3" type="ORF">CEUTPL_LOCUS6383</name>
</gene>
<dbReference type="PROSITE" id="PS50158">
    <property type="entry name" value="ZF_CCHC"/>
    <property type="match status" value="2"/>
</dbReference>
<keyword evidence="4" id="KW-1185">Reference proteome</keyword>
<dbReference type="Gene3D" id="4.10.60.10">
    <property type="entry name" value="Zinc finger, CCHC-type"/>
    <property type="match status" value="1"/>
</dbReference>
<organism evidence="3 4">
    <name type="scientific">Ceutorhynchus assimilis</name>
    <name type="common">cabbage seed weevil</name>
    <dbReference type="NCBI Taxonomy" id="467358"/>
    <lineage>
        <taxon>Eukaryota</taxon>
        <taxon>Metazoa</taxon>
        <taxon>Ecdysozoa</taxon>
        <taxon>Arthropoda</taxon>
        <taxon>Hexapoda</taxon>
        <taxon>Insecta</taxon>
        <taxon>Pterygota</taxon>
        <taxon>Neoptera</taxon>
        <taxon>Endopterygota</taxon>
        <taxon>Coleoptera</taxon>
        <taxon>Polyphaga</taxon>
        <taxon>Cucujiformia</taxon>
        <taxon>Curculionidae</taxon>
        <taxon>Ceutorhynchinae</taxon>
        <taxon>Ceutorhynchus</taxon>
    </lineage>
</organism>
<dbReference type="GO" id="GO:0008270">
    <property type="term" value="F:zinc ion binding"/>
    <property type="evidence" value="ECO:0007669"/>
    <property type="project" value="UniProtKB-KW"/>
</dbReference>
<feature type="domain" description="CCHC-type" evidence="2">
    <location>
        <begin position="223"/>
        <end position="238"/>
    </location>
</feature>
<dbReference type="SUPFAM" id="SSF57756">
    <property type="entry name" value="Retrovirus zinc finger-like domains"/>
    <property type="match status" value="1"/>
</dbReference>
<dbReference type="AlphaFoldDB" id="A0A9N9MLX1"/>